<feature type="active site" evidence="5">
    <location>
        <position position="264"/>
    </location>
</feature>
<dbReference type="RefSeq" id="XP_009258787.1">
    <property type="nucleotide sequence ID" value="XM_009260512.1"/>
</dbReference>
<dbReference type="PROSITE" id="PS00687">
    <property type="entry name" value="ALDEHYDE_DEHYDR_GLU"/>
    <property type="match status" value="1"/>
</dbReference>
<comment type="caution">
    <text evidence="8">The sequence shown here is derived from an EMBL/GenBank/DDBJ whole genome shotgun (WGS) entry which is preliminary data.</text>
</comment>
<dbReference type="eggNOG" id="KOG2450">
    <property type="taxonomic scope" value="Eukaryota"/>
</dbReference>
<evidence type="ECO:0000256" key="5">
    <source>
        <dbReference type="PROSITE-ProRule" id="PRU10007"/>
    </source>
</evidence>
<sequence>MAPPTAHISAPNGRKFDLPTGIFINNEWVESSNGQKLSSINPATEEEIVSVFSATAKDVDTAVAAARTAFETSWRETPGTTRGRLLMKLADLVEAELETLATIEALDNGKPYTQALGDIQEVCDVLRYYGGWADKTYGQTVETTRNKFTYTIREPIGVCGQIIPWNYPLVMAAWKLGPCLACGNTSVLKPAEQTPLSVLYFANLIPKAGFPPGVVNILNGVGNEVGSAIVTHSGVNKVAFTGSTVTGKAIMRSAADTMKEITLETGGKSPLIVFEDANLKNAVKWAHYGIMGNMGQICTSTSRVFIHENIYDEFIKLFLAYTKKISIVGDPFDEKTWHGPQVSKAQYTKILDYAGKTSQDRPGDKGYYVEPTVVGNVTPDMKVYREEIFGPLLAVCKFSSEDDVVKSANASEYGLAATLFTSDVTRAMRVSQRLQAGNVWINSNNNSDYRMPFGGLKQSGIGCELGQAGLEAYSTIKAVHLNLVMAEPDI</sequence>
<dbReference type="InterPro" id="IPR016162">
    <property type="entry name" value="Ald_DH_N"/>
</dbReference>
<keyword evidence="2 6" id="KW-0560">Oxidoreductase</keyword>
<reference evidence="8 9" key="1">
    <citation type="journal article" date="2012" name="PLoS Pathog.">
        <title>Comparative pathogenomics reveals horizontally acquired novel virulence genes in fungi infecting cereal hosts.</title>
        <authorList>
            <person name="Gardiner D.M."/>
            <person name="McDonald M.C."/>
            <person name="Covarelli L."/>
            <person name="Solomon P.S."/>
            <person name="Rusu A.G."/>
            <person name="Marshall M."/>
            <person name="Kazan K."/>
            <person name="Chakraborty S."/>
            <person name="McDonald B.A."/>
            <person name="Manners J.M."/>
        </authorList>
    </citation>
    <scope>NUCLEOTIDE SEQUENCE [LARGE SCALE GENOMIC DNA]</scope>
    <source>
        <strain evidence="8 9">CS3096</strain>
    </source>
</reference>
<dbReference type="GO" id="GO:0006598">
    <property type="term" value="P:polyamine catabolic process"/>
    <property type="evidence" value="ECO:0007669"/>
    <property type="project" value="TreeGrafter"/>
</dbReference>
<evidence type="ECO:0000313" key="9">
    <source>
        <dbReference type="Proteomes" id="UP000007978"/>
    </source>
</evidence>
<dbReference type="AlphaFoldDB" id="K3VHI6"/>
<dbReference type="PANTHER" id="PTHR43720">
    <property type="entry name" value="2-AMINOMUCONIC SEMIALDEHYDE DEHYDROGENASE"/>
    <property type="match status" value="1"/>
</dbReference>
<evidence type="ECO:0000256" key="2">
    <source>
        <dbReference type="ARBA" id="ARBA00023002"/>
    </source>
</evidence>
<dbReference type="SUPFAM" id="SSF53720">
    <property type="entry name" value="ALDH-like"/>
    <property type="match status" value="1"/>
</dbReference>
<dbReference type="FunFam" id="3.40.605.10:FF:000050">
    <property type="entry name" value="Aldehyde dehydrogenase, mitochondrial"/>
    <property type="match status" value="1"/>
</dbReference>
<keyword evidence="9" id="KW-1185">Reference proteome</keyword>
<dbReference type="Proteomes" id="UP000007978">
    <property type="component" value="Chromosome 4"/>
</dbReference>
<evidence type="ECO:0000256" key="1">
    <source>
        <dbReference type="ARBA" id="ARBA00009986"/>
    </source>
</evidence>
<accession>K3VHI6</accession>
<dbReference type="GeneID" id="20366012"/>
<evidence type="ECO:0000256" key="4">
    <source>
        <dbReference type="ARBA" id="ARBA00024226"/>
    </source>
</evidence>
<dbReference type="Gene3D" id="3.40.605.10">
    <property type="entry name" value="Aldehyde Dehydrogenase, Chain A, domain 1"/>
    <property type="match status" value="1"/>
</dbReference>
<evidence type="ECO:0000256" key="3">
    <source>
        <dbReference type="ARBA" id="ARBA00023027"/>
    </source>
</evidence>
<comment type="similarity">
    <text evidence="1 6">Belongs to the aldehyde dehydrogenase family.</text>
</comment>
<dbReference type="HOGENOM" id="CLU_005391_0_1_1"/>
<dbReference type="KEGG" id="fpu:FPSE_07394"/>
<evidence type="ECO:0000256" key="6">
    <source>
        <dbReference type="RuleBase" id="RU003345"/>
    </source>
</evidence>
<evidence type="ECO:0000313" key="8">
    <source>
        <dbReference type="EMBL" id="EKJ72513.1"/>
    </source>
</evidence>
<dbReference type="FunFam" id="3.40.309.10:FF:000012">
    <property type="entry name" value="Betaine aldehyde dehydrogenase"/>
    <property type="match status" value="1"/>
</dbReference>
<keyword evidence="3" id="KW-0520">NAD</keyword>
<proteinExistence type="inferred from homology"/>
<gene>
    <name evidence="8" type="ORF">FPSE_07394</name>
</gene>
<dbReference type="OrthoDB" id="310895at2759"/>
<dbReference type="Pfam" id="PF00171">
    <property type="entry name" value="Aldedh"/>
    <property type="match status" value="1"/>
</dbReference>
<protein>
    <recommendedName>
        <fullName evidence="4">aldehyde dehydrogenase (NAD(+))</fullName>
        <ecNumber evidence="4">1.2.1.3</ecNumber>
    </recommendedName>
</protein>
<dbReference type="InterPro" id="IPR029510">
    <property type="entry name" value="Ald_DH_CS_GLU"/>
</dbReference>
<dbReference type="GO" id="GO:0004029">
    <property type="term" value="F:aldehyde dehydrogenase (NAD+) activity"/>
    <property type="evidence" value="ECO:0007669"/>
    <property type="project" value="UniProtKB-EC"/>
</dbReference>
<organism evidence="8 9">
    <name type="scientific">Fusarium pseudograminearum (strain CS3096)</name>
    <name type="common">Wheat and barley crown-rot fungus</name>
    <dbReference type="NCBI Taxonomy" id="1028729"/>
    <lineage>
        <taxon>Eukaryota</taxon>
        <taxon>Fungi</taxon>
        <taxon>Dikarya</taxon>
        <taxon>Ascomycota</taxon>
        <taxon>Pezizomycotina</taxon>
        <taxon>Sordariomycetes</taxon>
        <taxon>Hypocreomycetidae</taxon>
        <taxon>Hypocreales</taxon>
        <taxon>Nectriaceae</taxon>
        <taxon>Fusarium</taxon>
    </lineage>
</organism>
<dbReference type="InterPro" id="IPR016161">
    <property type="entry name" value="Ald_DH/histidinol_DH"/>
</dbReference>
<evidence type="ECO:0000259" key="7">
    <source>
        <dbReference type="Pfam" id="PF00171"/>
    </source>
</evidence>
<dbReference type="EMBL" id="AFNW01000192">
    <property type="protein sequence ID" value="EKJ72513.1"/>
    <property type="molecule type" value="Genomic_DNA"/>
</dbReference>
<dbReference type="EC" id="1.2.1.3" evidence="4"/>
<name>K3VHI6_FUSPC</name>
<feature type="domain" description="Aldehyde dehydrogenase" evidence="7">
    <location>
        <begin position="28"/>
        <end position="479"/>
    </location>
</feature>
<dbReference type="Gene3D" id="3.40.309.10">
    <property type="entry name" value="Aldehyde Dehydrogenase, Chain A, domain 2"/>
    <property type="match status" value="1"/>
</dbReference>
<dbReference type="InterPro" id="IPR016163">
    <property type="entry name" value="Ald_DH_C"/>
</dbReference>
<dbReference type="PANTHER" id="PTHR43720:SF2">
    <property type="entry name" value="2-AMINOMUCONIC SEMIALDEHYDE DEHYDROGENASE"/>
    <property type="match status" value="1"/>
</dbReference>
<dbReference type="InterPro" id="IPR015590">
    <property type="entry name" value="Aldehyde_DH_dom"/>
</dbReference>